<accession>A0ABT9IXF0</accession>
<sequence>MGLKQEPFVVPQSVSVVDPYDFLNDQRIIPLTGGPQTVMEKLIMNLK</sequence>
<organism evidence="1 2">
    <name type="scientific">Chengkuizengella axinellae</name>
    <dbReference type="NCBI Taxonomy" id="3064388"/>
    <lineage>
        <taxon>Bacteria</taxon>
        <taxon>Bacillati</taxon>
        <taxon>Bacillota</taxon>
        <taxon>Bacilli</taxon>
        <taxon>Bacillales</taxon>
        <taxon>Paenibacillaceae</taxon>
        <taxon>Chengkuizengella</taxon>
    </lineage>
</organism>
<name>A0ABT9IXF0_9BACL</name>
<gene>
    <name evidence="1" type="ORF">Q5Y73_07885</name>
</gene>
<dbReference type="Proteomes" id="UP001231941">
    <property type="component" value="Unassembled WGS sequence"/>
</dbReference>
<keyword evidence="2" id="KW-1185">Reference proteome</keyword>
<evidence type="ECO:0000313" key="2">
    <source>
        <dbReference type="Proteomes" id="UP001231941"/>
    </source>
</evidence>
<reference evidence="1 2" key="1">
    <citation type="submission" date="2023-08" db="EMBL/GenBank/DDBJ databases">
        <authorList>
            <person name="Park J.-S."/>
        </authorList>
    </citation>
    <scope>NUCLEOTIDE SEQUENCE [LARGE SCALE GENOMIC DNA]</scope>
    <source>
        <strain evidence="1 2">2205SS18-9</strain>
    </source>
</reference>
<dbReference type="RefSeq" id="WP_305991312.1">
    <property type="nucleotide sequence ID" value="NZ_JAVAMP010000002.1"/>
</dbReference>
<comment type="caution">
    <text evidence="1">The sequence shown here is derived from an EMBL/GenBank/DDBJ whole genome shotgun (WGS) entry which is preliminary data.</text>
</comment>
<proteinExistence type="predicted"/>
<protein>
    <submittedName>
        <fullName evidence="1">Uncharacterized protein</fullName>
    </submittedName>
</protein>
<dbReference type="EMBL" id="JAVAMP010000002">
    <property type="protein sequence ID" value="MDP5274021.1"/>
    <property type="molecule type" value="Genomic_DNA"/>
</dbReference>
<evidence type="ECO:0000313" key="1">
    <source>
        <dbReference type="EMBL" id="MDP5274021.1"/>
    </source>
</evidence>